<accession>A0ABQ8VPJ4</accession>
<reference evidence="2" key="1">
    <citation type="submission" date="2022-08" db="EMBL/GenBank/DDBJ databases">
        <title>A Global Phylogenomic Analysis of the Shiitake Genus Lentinula.</title>
        <authorList>
            <consortium name="DOE Joint Genome Institute"/>
            <person name="Sierra-Patev S."/>
            <person name="Min B."/>
            <person name="Naranjo-Ortiz M."/>
            <person name="Looney B."/>
            <person name="Konkel Z."/>
            <person name="Slot J.C."/>
            <person name="Sakamoto Y."/>
            <person name="Steenwyk J.L."/>
            <person name="Rokas A."/>
            <person name="Carro J."/>
            <person name="Camarero S."/>
            <person name="Ferreira P."/>
            <person name="Molpeceres G."/>
            <person name="Ruiz-Duenas F.J."/>
            <person name="Serrano A."/>
            <person name="Henrissat B."/>
            <person name="Drula E."/>
            <person name="Hughes K.W."/>
            <person name="Mata J.L."/>
            <person name="Ishikawa N.K."/>
            <person name="Vargas-Isla R."/>
            <person name="Ushijima S."/>
            <person name="Smith C.A."/>
            <person name="Ahrendt S."/>
            <person name="Andreopoulos W."/>
            <person name="He G."/>
            <person name="Labutti K."/>
            <person name="Lipzen A."/>
            <person name="Ng V."/>
            <person name="Riley R."/>
            <person name="Sandor L."/>
            <person name="Barry K."/>
            <person name="Martinez A.T."/>
            <person name="Xiao Y."/>
            <person name="Gibbons J.G."/>
            <person name="Terashima K."/>
            <person name="Grigoriev I.V."/>
            <person name="Hibbett D.S."/>
        </authorList>
    </citation>
    <scope>NUCLEOTIDE SEQUENCE</scope>
    <source>
        <strain evidence="2">RHP3577 ss4</strain>
    </source>
</reference>
<dbReference type="InterPro" id="IPR055509">
    <property type="entry name" value="DUF7082"/>
</dbReference>
<evidence type="ECO:0000313" key="3">
    <source>
        <dbReference type="Proteomes" id="UP001150217"/>
    </source>
</evidence>
<dbReference type="Pfam" id="PF23305">
    <property type="entry name" value="DUF7082"/>
    <property type="match status" value="1"/>
</dbReference>
<dbReference type="EMBL" id="JANVFT010000016">
    <property type="protein sequence ID" value="KAJ4498317.1"/>
    <property type="molecule type" value="Genomic_DNA"/>
</dbReference>
<name>A0ABQ8VPJ4_9AGAR</name>
<sequence length="313" mass="35888">MRAKYPVCKDVDEELYAQTPLLQLVTSLDSMCVAWEPSEKRVSRRLVRFTKVQDGRKLIVSCEAISQDDYRESDSVISCINDEFPVEEKNRIRRNLEGLRPTTVSKHKQGFENFFQRIMEFPDPKPRNIEKDLKVFEWSLLGQALDKILSKYHVYTSSPTDSTVSLPMEPFEDAPYPRNVDHQVAHDAKLDRYPELVHPTPTSTMKFEPGLYEDRSLLFLQPHSDNMECLSHPATPFVHHGSAAHTPLTSDYQSGHWTPPDHMVSNELAIGEYRHLTDFQYPGPHPNGDGSDYGTYLGSYSFPGMTETPLAYY</sequence>
<dbReference type="PANTHER" id="PTHR39463">
    <property type="entry name" value="MEDUSA"/>
    <property type="match status" value="1"/>
</dbReference>
<organism evidence="2 3">
    <name type="scientific">Lentinula lateritia</name>
    <dbReference type="NCBI Taxonomy" id="40482"/>
    <lineage>
        <taxon>Eukaryota</taxon>
        <taxon>Fungi</taxon>
        <taxon>Dikarya</taxon>
        <taxon>Basidiomycota</taxon>
        <taxon>Agaricomycotina</taxon>
        <taxon>Agaricomycetes</taxon>
        <taxon>Agaricomycetidae</taxon>
        <taxon>Agaricales</taxon>
        <taxon>Marasmiineae</taxon>
        <taxon>Omphalotaceae</taxon>
        <taxon>Lentinula</taxon>
    </lineage>
</organism>
<protein>
    <recommendedName>
        <fullName evidence="1">DUF7082 domain-containing protein</fullName>
    </recommendedName>
</protein>
<evidence type="ECO:0000313" key="2">
    <source>
        <dbReference type="EMBL" id="KAJ4498317.1"/>
    </source>
</evidence>
<feature type="domain" description="DUF7082" evidence="1">
    <location>
        <begin position="81"/>
        <end position="149"/>
    </location>
</feature>
<proteinExistence type="predicted"/>
<comment type="caution">
    <text evidence="2">The sequence shown here is derived from an EMBL/GenBank/DDBJ whole genome shotgun (WGS) entry which is preliminary data.</text>
</comment>
<dbReference type="PANTHER" id="PTHR39463:SF1">
    <property type="entry name" value="MEDUSA"/>
    <property type="match status" value="1"/>
</dbReference>
<gene>
    <name evidence="2" type="ORF">C8R41DRAFT_818734</name>
</gene>
<evidence type="ECO:0000259" key="1">
    <source>
        <dbReference type="Pfam" id="PF23305"/>
    </source>
</evidence>
<keyword evidence="3" id="KW-1185">Reference proteome</keyword>
<dbReference type="Proteomes" id="UP001150217">
    <property type="component" value="Unassembled WGS sequence"/>
</dbReference>